<sequence>SSPASQTPKQRRRSAALSCAECRRFATLHECSRIFPCTSCVKKGCAAICPNDSLTTGKGNRFILANTEALHEKIGDLSGRVRQLEDALAEAHAHRTTERHPLLSDELLAIKRPLERETKSEQLLQLHNQSEPETDEALDAVGSLAISDTGRTNFFGMTASSWHLLQNEVGDDYDDMTPEDIPLLSRTFPFTLPLGDTVEEVRATIFRNLPDRPTAQRLVNLYYQHAGWMYRPVEPNDLWPDIFERVYDPEALADSDPIQSHKIAVVYMMLALGALLDLDQTPYSSEANRYYQLARAALAVDSVFEEHNELPLMDTSQVLMCHYMFFAEIDGPRWALMGLVVKLAQSFIESIDRDSGKWNLDPAETKRRRSLLWEIVTYDSWQSLTYGRPPSFSMLHIDTQMAHSSTVNERGEEEMSFELWKHRFVSHSLSIVHDQAFGARTPNYKIIQDLDRKVRAFYMPQSLQVPGFGGQSLDVASPSVSITLQRYTAFAIREMTIFYMHRGFFARALEESPEDPLSNKFSPSVLAAHNSACSFIGLVQSLFTQHPRLTERLWFLFTHVFSCAIVLGSIAIKCPSIALARSATSHLETASRLFEAVRTGRASKVIPVLRKLRERASTAMQETLANPSQTPPRSTPERERDIKRDNEELATLGGKTRLVPRKPTANNSSTPSSPASNPGSSASPVSSPFTAQLPPVAYSPPIVPDVP</sequence>
<accession>A0ACB8Q946</accession>
<evidence type="ECO:0000313" key="1">
    <source>
        <dbReference type="EMBL" id="KAI0028098.1"/>
    </source>
</evidence>
<proteinExistence type="predicted"/>
<gene>
    <name evidence="1" type="ORF">K488DRAFT_11637</name>
</gene>
<feature type="non-terminal residue" evidence="1">
    <location>
        <position position="1"/>
    </location>
</feature>
<keyword evidence="2" id="KW-1185">Reference proteome</keyword>
<dbReference type="Proteomes" id="UP000814128">
    <property type="component" value="Unassembled WGS sequence"/>
</dbReference>
<reference evidence="1" key="2">
    <citation type="journal article" date="2022" name="New Phytol.">
        <title>Evolutionary transition to the ectomycorrhizal habit in the genomes of a hyperdiverse lineage of mushroom-forming fungi.</title>
        <authorList>
            <person name="Looney B."/>
            <person name="Miyauchi S."/>
            <person name="Morin E."/>
            <person name="Drula E."/>
            <person name="Courty P.E."/>
            <person name="Kohler A."/>
            <person name="Kuo A."/>
            <person name="LaButti K."/>
            <person name="Pangilinan J."/>
            <person name="Lipzen A."/>
            <person name="Riley R."/>
            <person name="Andreopoulos W."/>
            <person name="He G."/>
            <person name="Johnson J."/>
            <person name="Nolan M."/>
            <person name="Tritt A."/>
            <person name="Barry K.W."/>
            <person name="Grigoriev I.V."/>
            <person name="Nagy L.G."/>
            <person name="Hibbett D."/>
            <person name="Henrissat B."/>
            <person name="Matheny P.B."/>
            <person name="Labbe J."/>
            <person name="Martin F.M."/>
        </authorList>
    </citation>
    <scope>NUCLEOTIDE SEQUENCE</scope>
    <source>
        <strain evidence="1">EC-137</strain>
    </source>
</reference>
<protein>
    <submittedName>
        <fullName evidence="1">Uncharacterized protein</fullName>
    </submittedName>
</protein>
<name>A0ACB8Q946_9AGAM</name>
<feature type="non-terminal residue" evidence="1">
    <location>
        <position position="707"/>
    </location>
</feature>
<reference evidence="1" key="1">
    <citation type="submission" date="2021-02" db="EMBL/GenBank/DDBJ databases">
        <authorList>
            <consortium name="DOE Joint Genome Institute"/>
            <person name="Ahrendt S."/>
            <person name="Looney B.P."/>
            <person name="Miyauchi S."/>
            <person name="Morin E."/>
            <person name="Drula E."/>
            <person name="Courty P.E."/>
            <person name="Chicoki N."/>
            <person name="Fauchery L."/>
            <person name="Kohler A."/>
            <person name="Kuo A."/>
            <person name="Labutti K."/>
            <person name="Pangilinan J."/>
            <person name="Lipzen A."/>
            <person name="Riley R."/>
            <person name="Andreopoulos W."/>
            <person name="He G."/>
            <person name="Johnson J."/>
            <person name="Barry K.W."/>
            <person name="Grigoriev I.V."/>
            <person name="Nagy L."/>
            <person name="Hibbett D."/>
            <person name="Henrissat B."/>
            <person name="Matheny P.B."/>
            <person name="Labbe J."/>
            <person name="Martin F."/>
        </authorList>
    </citation>
    <scope>NUCLEOTIDE SEQUENCE</scope>
    <source>
        <strain evidence="1">EC-137</strain>
    </source>
</reference>
<dbReference type="EMBL" id="MU273793">
    <property type="protein sequence ID" value="KAI0028098.1"/>
    <property type="molecule type" value="Genomic_DNA"/>
</dbReference>
<evidence type="ECO:0000313" key="2">
    <source>
        <dbReference type="Proteomes" id="UP000814128"/>
    </source>
</evidence>
<comment type="caution">
    <text evidence="1">The sequence shown here is derived from an EMBL/GenBank/DDBJ whole genome shotgun (WGS) entry which is preliminary data.</text>
</comment>
<organism evidence="1 2">
    <name type="scientific">Vararia minispora EC-137</name>
    <dbReference type="NCBI Taxonomy" id="1314806"/>
    <lineage>
        <taxon>Eukaryota</taxon>
        <taxon>Fungi</taxon>
        <taxon>Dikarya</taxon>
        <taxon>Basidiomycota</taxon>
        <taxon>Agaricomycotina</taxon>
        <taxon>Agaricomycetes</taxon>
        <taxon>Russulales</taxon>
        <taxon>Lachnocladiaceae</taxon>
        <taxon>Vararia</taxon>
    </lineage>
</organism>